<evidence type="ECO:0000313" key="1">
    <source>
        <dbReference type="EMBL" id="JAG58259.1"/>
    </source>
</evidence>
<protein>
    <submittedName>
        <fullName evidence="1">Uncharacterized protein</fullName>
    </submittedName>
</protein>
<name>A0A0K8SYF4_LYGHE</name>
<reference evidence="1" key="1">
    <citation type="submission" date="2014-09" db="EMBL/GenBank/DDBJ databases">
        <authorList>
            <person name="Magalhaes I.L.F."/>
            <person name="Oliveira U."/>
            <person name="Santos F.R."/>
            <person name="Vidigal T.H.D.A."/>
            <person name="Brescovit A.D."/>
            <person name="Santos A.J."/>
        </authorList>
    </citation>
    <scope>NUCLEOTIDE SEQUENCE</scope>
</reference>
<dbReference type="EMBL" id="GBRD01007562">
    <property type="protein sequence ID" value="JAG58259.1"/>
    <property type="molecule type" value="Transcribed_RNA"/>
</dbReference>
<organism evidence="1">
    <name type="scientific">Lygus hesperus</name>
    <name type="common">Western plant bug</name>
    <dbReference type="NCBI Taxonomy" id="30085"/>
    <lineage>
        <taxon>Eukaryota</taxon>
        <taxon>Metazoa</taxon>
        <taxon>Ecdysozoa</taxon>
        <taxon>Arthropoda</taxon>
        <taxon>Hexapoda</taxon>
        <taxon>Insecta</taxon>
        <taxon>Pterygota</taxon>
        <taxon>Neoptera</taxon>
        <taxon>Paraneoptera</taxon>
        <taxon>Hemiptera</taxon>
        <taxon>Heteroptera</taxon>
        <taxon>Panheteroptera</taxon>
        <taxon>Cimicomorpha</taxon>
        <taxon>Miridae</taxon>
        <taxon>Mirini</taxon>
        <taxon>Lygus</taxon>
    </lineage>
</organism>
<proteinExistence type="predicted"/>
<feature type="non-terminal residue" evidence="1">
    <location>
        <position position="1"/>
    </location>
</feature>
<accession>A0A0K8SYF4</accession>
<sequence length="139" mass="16185">NIIVYNLPESSYLRNARKAAEDDLTRIKNELAKLNPAFSALVKRVYRFGNRVLGKKRPMAVIFESQSAATNVLTVNRTERVLRAYPDRTPNERKYYNELREELSRRSEAGEHYLTIRYIEGTPTIVKMSRRPRPTPCLN</sequence>
<dbReference type="AlphaFoldDB" id="A0A0K8SYF4"/>